<dbReference type="GO" id="GO:0030638">
    <property type="term" value="P:polyketide metabolic process"/>
    <property type="evidence" value="ECO:0007669"/>
    <property type="project" value="InterPro"/>
</dbReference>
<evidence type="ECO:0000313" key="1">
    <source>
        <dbReference type="EMBL" id="KAA2233877.1"/>
    </source>
</evidence>
<evidence type="ECO:0000313" key="4">
    <source>
        <dbReference type="Proteomes" id="UP000325296"/>
    </source>
</evidence>
<dbReference type="InterPro" id="IPR032710">
    <property type="entry name" value="NTF2-like_dom_sf"/>
</dbReference>
<dbReference type="Proteomes" id="UP000199620">
    <property type="component" value="Chromosome I"/>
</dbReference>
<dbReference type="SUPFAM" id="SSF54427">
    <property type="entry name" value="NTF2-like"/>
    <property type="match status" value="1"/>
</dbReference>
<reference evidence="1 4" key="2">
    <citation type="submission" date="2019-09" db="EMBL/GenBank/DDBJ databases">
        <title>Draft genome sequence of Pseudomonas brenneri CCUG 51514(T).</title>
        <authorList>
            <person name="Tunovic T."/>
            <person name="Pineiro-Iglesias B."/>
            <person name="Unosson C."/>
            <person name="Inganas E."/>
            <person name="Ohlen M."/>
            <person name="Cardew S."/>
            <person name="Jensie-Markopoulos S."/>
            <person name="Salva-Serra F."/>
            <person name="Jaen-Luchoro D."/>
            <person name="Svensson-Stadler L."/>
            <person name="Chun J."/>
            <person name="Moore E."/>
        </authorList>
    </citation>
    <scope>NUCLEOTIDE SEQUENCE [LARGE SCALE GENOMIC DNA]</scope>
    <source>
        <strain evidence="1 4">CCUG 51514</strain>
    </source>
</reference>
<dbReference type="Pfam" id="PF07366">
    <property type="entry name" value="SnoaL"/>
    <property type="match status" value="1"/>
</dbReference>
<gene>
    <name evidence="1" type="ORF">F1720_02320</name>
    <name evidence="2" type="ORF">SAMN04490181_2014</name>
</gene>
<dbReference type="Proteomes" id="UP000325296">
    <property type="component" value="Unassembled WGS sequence"/>
</dbReference>
<dbReference type="EMBL" id="VUOL01000001">
    <property type="protein sequence ID" value="KAA2233877.1"/>
    <property type="molecule type" value="Genomic_DNA"/>
</dbReference>
<evidence type="ECO:0000313" key="3">
    <source>
        <dbReference type="Proteomes" id="UP000199620"/>
    </source>
</evidence>
<dbReference type="OrthoDB" id="9182871at2"/>
<proteinExistence type="predicted"/>
<dbReference type="RefSeq" id="WP_090291248.1">
    <property type="nucleotide sequence ID" value="NZ_BMNU01000001.1"/>
</dbReference>
<dbReference type="Gene3D" id="3.10.450.50">
    <property type="match status" value="1"/>
</dbReference>
<protein>
    <submittedName>
        <fullName evidence="1">Ester cyclase</fullName>
    </submittedName>
    <submittedName>
        <fullName evidence="2">SnoaL-like polyketide cyclase</fullName>
    </submittedName>
</protein>
<keyword evidence="3" id="KW-1185">Reference proteome</keyword>
<name>A0A5B2V6P0_9PSED</name>
<organism evidence="1 4">
    <name type="scientific">Pseudomonas brenneri</name>
    <dbReference type="NCBI Taxonomy" id="129817"/>
    <lineage>
        <taxon>Bacteria</taxon>
        <taxon>Pseudomonadati</taxon>
        <taxon>Pseudomonadota</taxon>
        <taxon>Gammaproteobacteria</taxon>
        <taxon>Pseudomonadales</taxon>
        <taxon>Pseudomonadaceae</taxon>
        <taxon>Pseudomonas</taxon>
    </lineage>
</organism>
<dbReference type="InterPro" id="IPR009959">
    <property type="entry name" value="Cyclase_SnoaL-like"/>
</dbReference>
<reference evidence="2 3" key="1">
    <citation type="submission" date="2016-10" db="EMBL/GenBank/DDBJ databases">
        <authorList>
            <person name="Varghese N."/>
            <person name="Submissions S."/>
        </authorList>
    </citation>
    <scope>NUCLEOTIDE SEQUENCE [LARGE SCALE GENOMIC DNA]</scope>
    <source>
        <strain evidence="2 3">BS2771</strain>
    </source>
</reference>
<dbReference type="AlphaFoldDB" id="A0A5B2V6P0"/>
<accession>A0A5B2V6P0</accession>
<evidence type="ECO:0000313" key="2">
    <source>
        <dbReference type="EMBL" id="SDU94933.1"/>
    </source>
</evidence>
<sequence>MSKNLDTVKKYFKYCVDGKDVERVAEFFADDVVVHRPDCPAPIVGVKPFKQALRLNVTERYDSIETTFQKEVVAGDVVVVALMHHAKGSNTWHGYDVSGKDLAWSALTYFRFNAQGKVVEEIVERNELFMARQLGIFTDGI</sequence>
<dbReference type="EMBL" id="LT629800">
    <property type="protein sequence ID" value="SDU94933.1"/>
    <property type="molecule type" value="Genomic_DNA"/>
</dbReference>